<reference evidence="1" key="1">
    <citation type="submission" date="2023-07" db="EMBL/GenBank/DDBJ databases">
        <authorList>
            <consortium name="CYATHOMIX"/>
        </authorList>
    </citation>
    <scope>NUCLEOTIDE SEQUENCE</scope>
    <source>
        <strain evidence="1">N/A</strain>
    </source>
</reference>
<sequence length="135" mass="15900">MARECHPGVRHYYNDNDLKSLLLHEQSFPYHPIYSCRMEGNVFNFQQIHPLSPKCRRKNHRDEKNPFKGIPYLIFKHIYKGEYDDVDPDRDYPVKGRFGCSTADNHPNMVTCVYAEANSEEDVCLYPDKEQSDGR</sequence>
<evidence type="ECO:0000313" key="2">
    <source>
        <dbReference type="Proteomes" id="UP001176961"/>
    </source>
</evidence>
<dbReference type="AlphaFoldDB" id="A0AA36GDY7"/>
<name>A0AA36GDY7_CYLNA</name>
<dbReference type="Proteomes" id="UP001176961">
    <property type="component" value="Unassembled WGS sequence"/>
</dbReference>
<organism evidence="1 2">
    <name type="scientific">Cylicocyclus nassatus</name>
    <name type="common">Nematode worm</name>
    <dbReference type="NCBI Taxonomy" id="53992"/>
    <lineage>
        <taxon>Eukaryota</taxon>
        <taxon>Metazoa</taxon>
        <taxon>Ecdysozoa</taxon>
        <taxon>Nematoda</taxon>
        <taxon>Chromadorea</taxon>
        <taxon>Rhabditida</taxon>
        <taxon>Rhabditina</taxon>
        <taxon>Rhabditomorpha</taxon>
        <taxon>Strongyloidea</taxon>
        <taxon>Strongylidae</taxon>
        <taxon>Cylicocyclus</taxon>
    </lineage>
</organism>
<dbReference type="EMBL" id="CATQJL010000001">
    <property type="protein sequence ID" value="CAJ0590662.1"/>
    <property type="molecule type" value="Genomic_DNA"/>
</dbReference>
<evidence type="ECO:0000313" key="1">
    <source>
        <dbReference type="EMBL" id="CAJ0590662.1"/>
    </source>
</evidence>
<gene>
    <name evidence="1" type="ORF">CYNAS_LOCUS2645</name>
</gene>
<comment type="caution">
    <text evidence="1">The sequence shown here is derived from an EMBL/GenBank/DDBJ whole genome shotgun (WGS) entry which is preliminary data.</text>
</comment>
<proteinExistence type="predicted"/>
<protein>
    <submittedName>
        <fullName evidence="1">Uncharacterized protein</fullName>
    </submittedName>
</protein>
<accession>A0AA36GDY7</accession>
<keyword evidence="2" id="KW-1185">Reference proteome</keyword>